<evidence type="ECO:0000313" key="1">
    <source>
        <dbReference type="EMBL" id="MDM5452929.1"/>
    </source>
</evidence>
<comment type="caution">
    <text evidence="1">The sequence shown here is derived from an EMBL/GenBank/DDBJ whole genome shotgun (WGS) entry which is preliminary data.</text>
</comment>
<protein>
    <submittedName>
        <fullName evidence="1">Uncharacterized protein</fullName>
    </submittedName>
</protein>
<gene>
    <name evidence="1" type="ORF">QUF89_12115</name>
</gene>
<organism evidence="1 2">
    <name type="scientific">Peribacillus simplex</name>
    <dbReference type="NCBI Taxonomy" id="1478"/>
    <lineage>
        <taxon>Bacteria</taxon>
        <taxon>Bacillati</taxon>
        <taxon>Bacillota</taxon>
        <taxon>Bacilli</taxon>
        <taxon>Bacillales</taxon>
        <taxon>Bacillaceae</taxon>
        <taxon>Peribacillus</taxon>
    </lineage>
</organism>
<name>A0AAW7IC46_9BACI</name>
<reference evidence="1" key="1">
    <citation type="submission" date="2023-06" db="EMBL/GenBank/DDBJ databases">
        <title>Comparative genomics of Bacillaceae isolates and their secondary metabolite potential.</title>
        <authorList>
            <person name="Song L."/>
            <person name="Nielsen L.J."/>
            <person name="Mohite O."/>
            <person name="Xu X."/>
            <person name="Weber T."/>
            <person name="Kovacs A.T."/>
        </authorList>
    </citation>
    <scope>NUCLEOTIDE SEQUENCE</scope>
    <source>
        <strain evidence="1">D8_B_37</strain>
    </source>
</reference>
<evidence type="ECO:0000313" key="2">
    <source>
        <dbReference type="Proteomes" id="UP001234602"/>
    </source>
</evidence>
<dbReference type="Proteomes" id="UP001234602">
    <property type="component" value="Unassembled WGS sequence"/>
</dbReference>
<dbReference type="AlphaFoldDB" id="A0AAW7IC46"/>
<dbReference type="RefSeq" id="WP_289320083.1">
    <property type="nucleotide sequence ID" value="NZ_JAUCEY010000008.1"/>
</dbReference>
<accession>A0AAW7IC46</accession>
<dbReference type="EMBL" id="JAUCEY010000008">
    <property type="protein sequence ID" value="MDM5452929.1"/>
    <property type="molecule type" value="Genomic_DNA"/>
</dbReference>
<sequence length="42" mass="4833">MVFLSELTERSFSRRMDMAIEAADDKKAITDGTERCKKHNLS</sequence>
<proteinExistence type="predicted"/>